<dbReference type="GO" id="GO:0016020">
    <property type="term" value="C:membrane"/>
    <property type="evidence" value="ECO:0007669"/>
    <property type="project" value="UniProtKB-SubCell"/>
</dbReference>
<evidence type="ECO:0000256" key="5">
    <source>
        <dbReference type="ARBA" id="ARBA00023136"/>
    </source>
</evidence>
<dbReference type="SUPFAM" id="SSF103473">
    <property type="entry name" value="MFS general substrate transporter"/>
    <property type="match status" value="1"/>
</dbReference>
<comment type="caution">
    <text evidence="9">The sequence shown here is derived from an EMBL/GenBank/DDBJ whole genome shotgun (WGS) entry which is preliminary data.</text>
</comment>
<keyword evidence="3 7" id="KW-0812">Transmembrane</keyword>
<evidence type="ECO:0000256" key="6">
    <source>
        <dbReference type="SAM" id="MobiDB-lite"/>
    </source>
</evidence>
<dbReference type="PANTHER" id="PTHR43791:SF22">
    <property type="entry name" value="TRANSPORTER, PUTATIVE (AFU_ORTHOLOGUE AFUA_6G11320)-RELATED"/>
    <property type="match status" value="1"/>
</dbReference>
<feature type="transmembrane region" description="Helical" evidence="7">
    <location>
        <begin position="96"/>
        <end position="115"/>
    </location>
</feature>
<feature type="transmembrane region" description="Helical" evidence="7">
    <location>
        <begin position="220"/>
        <end position="242"/>
    </location>
</feature>
<evidence type="ECO:0000256" key="2">
    <source>
        <dbReference type="ARBA" id="ARBA00022448"/>
    </source>
</evidence>
<keyword evidence="5 7" id="KW-0472">Membrane</keyword>
<feature type="region of interest" description="Disordered" evidence="6">
    <location>
        <begin position="1"/>
        <end position="45"/>
    </location>
</feature>
<keyword evidence="2" id="KW-0813">Transport</keyword>
<feature type="transmembrane region" description="Helical" evidence="7">
    <location>
        <begin position="290"/>
        <end position="310"/>
    </location>
</feature>
<feature type="domain" description="Major facilitator superfamily (MFS) profile" evidence="8">
    <location>
        <begin position="63"/>
        <end position="464"/>
    </location>
</feature>
<dbReference type="PANTHER" id="PTHR43791">
    <property type="entry name" value="PERMEASE-RELATED"/>
    <property type="match status" value="1"/>
</dbReference>
<dbReference type="FunFam" id="1.20.1250.20:FF:000034">
    <property type="entry name" value="MFS general substrate transporter"/>
    <property type="match status" value="1"/>
</dbReference>
<sequence>MPEISQHELDEKARVSQVPQAETTASTTNSKSAEGSFDDVDRDGDTSDSVLDAQLVRRIDLRLLPILTLLYLLSFLDRTNIGNARFARQDLNLSAPAYNTSLALYFVAYVIFEVPSNIILKRFDPQLWLPTLTLVWGIVTVCQGLVTNQAGLFGIRFLLGATEAGLFPGVIYLFSIYYLRRERRARVAIFFGGAALAGAFGGILAFAIGKMEGIGGRRGWQWIFILEGLLTIIISLLAYAIVPTWSYKAKFLTEPQRNRLLSRLDSDTDPAHIEPFQWVHVKQAFTDRLVWGYAFLFHGYAFALYSLSLFMPTIITELGFQTWQAQLLTVPPNALAALSITLTVWLSIRRDRRAVFIIGAAVVAIVAGAQYVGVHLAAAGVYTGNALLLSWPGENVAGQTKRAVAVAMQITFGDIGAIAGVLIYRPNFAQHQYRKPHIIAIGYLLFAIAVAAYLRFELASENRRKDALANSQLGTQKPSDSIQDRQRLGDHHIIYRYVY</sequence>
<name>A0AA38P738_9AGAR</name>
<feature type="transmembrane region" description="Helical" evidence="7">
    <location>
        <begin position="187"/>
        <end position="208"/>
    </location>
</feature>
<proteinExistence type="predicted"/>
<evidence type="ECO:0000259" key="8">
    <source>
        <dbReference type="PROSITE" id="PS50850"/>
    </source>
</evidence>
<evidence type="ECO:0000256" key="1">
    <source>
        <dbReference type="ARBA" id="ARBA00004141"/>
    </source>
</evidence>
<dbReference type="InterPro" id="IPR020846">
    <property type="entry name" value="MFS_dom"/>
</dbReference>
<feature type="compositionally biased region" description="Basic and acidic residues" evidence="6">
    <location>
        <begin position="1"/>
        <end position="14"/>
    </location>
</feature>
<dbReference type="PROSITE" id="PS50850">
    <property type="entry name" value="MFS"/>
    <property type="match status" value="1"/>
</dbReference>
<feature type="transmembrane region" description="Helical" evidence="7">
    <location>
        <begin position="127"/>
        <end position="146"/>
    </location>
</feature>
<feature type="transmembrane region" description="Helical" evidence="7">
    <location>
        <begin position="355"/>
        <end position="383"/>
    </location>
</feature>
<dbReference type="EMBL" id="MU806240">
    <property type="protein sequence ID" value="KAJ3837529.1"/>
    <property type="molecule type" value="Genomic_DNA"/>
</dbReference>
<feature type="transmembrane region" description="Helical" evidence="7">
    <location>
        <begin position="330"/>
        <end position="348"/>
    </location>
</feature>
<dbReference type="Proteomes" id="UP001163846">
    <property type="component" value="Unassembled WGS sequence"/>
</dbReference>
<feature type="transmembrane region" description="Helical" evidence="7">
    <location>
        <begin position="436"/>
        <end position="456"/>
    </location>
</feature>
<comment type="subcellular location">
    <subcellularLocation>
        <location evidence="1">Membrane</location>
        <topology evidence="1">Multi-pass membrane protein</topology>
    </subcellularLocation>
</comment>
<organism evidence="9 10">
    <name type="scientific">Lentinula raphanica</name>
    <dbReference type="NCBI Taxonomy" id="153919"/>
    <lineage>
        <taxon>Eukaryota</taxon>
        <taxon>Fungi</taxon>
        <taxon>Dikarya</taxon>
        <taxon>Basidiomycota</taxon>
        <taxon>Agaricomycotina</taxon>
        <taxon>Agaricomycetes</taxon>
        <taxon>Agaricomycetidae</taxon>
        <taxon>Agaricales</taxon>
        <taxon>Marasmiineae</taxon>
        <taxon>Omphalotaceae</taxon>
        <taxon>Lentinula</taxon>
    </lineage>
</organism>
<evidence type="ECO:0000256" key="4">
    <source>
        <dbReference type="ARBA" id="ARBA00022989"/>
    </source>
</evidence>
<evidence type="ECO:0000256" key="7">
    <source>
        <dbReference type="SAM" id="Phobius"/>
    </source>
</evidence>
<evidence type="ECO:0000313" key="9">
    <source>
        <dbReference type="EMBL" id="KAJ3837529.1"/>
    </source>
</evidence>
<reference evidence="9" key="1">
    <citation type="submission" date="2022-08" db="EMBL/GenBank/DDBJ databases">
        <authorList>
            <consortium name="DOE Joint Genome Institute"/>
            <person name="Min B."/>
            <person name="Riley R."/>
            <person name="Sierra-Patev S."/>
            <person name="Naranjo-Ortiz M."/>
            <person name="Looney B."/>
            <person name="Konkel Z."/>
            <person name="Slot J.C."/>
            <person name="Sakamoto Y."/>
            <person name="Steenwyk J.L."/>
            <person name="Rokas A."/>
            <person name="Carro J."/>
            <person name="Camarero S."/>
            <person name="Ferreira P."/>
            <person name="Molpeceres G."/>
            <person name="Ruiz-Duenas F.J."/>
            <person name="Serrano A."/>
            <person name="Henrissat B."/>
            <person name="Drula E."/>
            <person name="Hughes K.W."/>
            <person name="Mata J.L."/>
            <person name="Ishikawa N.K."/>
            <person name="Vargas-Isla R."/>
            <person name="Ushijima S."/>
            <person name="Smith C.A."/>
            <person name="Ahrendt S."/>
            <person name="Andreopoulos W."/>
            <person name="He G."/>
            <person name="Labutti K."/>
            <person name="Lipzen A."/>
            <person name="Ng V."/>
            <person name="Sandor L."/>
            <person name="Barry K."/>
            <person name="Martinez A.T."/>
            <person name="Xiao Y."/>
            <person name="Gibbons J.G."/>
            <person name="Terashima K."/>
            <person name="Hibbett D.S."/>
            <person name="Grigoriev I.V."/>
        </authorList>
    </citation>
    <scope>NUCLEOTIDE SEQUENCE</scope>
    <source>
        <strain evidence="9">TFB9207</strain>
    </source>
</reference>
<dbReference type="InterPro" id="IPR036259">
    <property type="entry name" value="MFS_trans_sf"/>
</dbReference>
<dbReference type="Pfam" id="PF07690">
    <property type="entry name" value="MFS_1"/>
    <property type="match status" value="1"/>
</dbReference>
<accession>A0AA38P738</accession>
<feature type="transmembrane region" description="Helical" evidence="7">
    <location>
        <begin position="403"/>
        <end position="424"/>
    </location>
</feature>
<dbReference type="InterPro" id="IPR011701">
    <property type="entry name" value="MFS"/>
</dbReference>
<feature type="compositionally biased region" description="Polar residues" evidence="6">
    <location>
        <begin position="17"/>
        <end position="33"/>
    </location>
</feature>
<dbReference type="AlphaFoldDB" id="A0AA38P738"/>
<keyword evidence="10" id="KW-1185">Reference proteome</keyword>
<gene>
    <name evidence="9" type="ORF">F5878DRAFT_652541</name>
</gene>
<evidence type="ECO:0000313" key="10">
    <source>
        <dbReference type="Proteomes" id="UP001163846"/>
    </source>
</evidence>
<dbReference type="GO" id="GO:0022857">
    <property type="term" value="F:transmembrane transporter activity"/>
    <property type="evidence" value="ECO:0007669"/>
    <property type="project" value="InterPro"/>
</dbReference>
<dbReference type="Gene3D" id="1.20.1250.20">
    <property type="entry name" value="MFS general substrate transporter like domains"/>
    <property type="match status" value="2"/>
</dbReference>
<protein>
    <submittedName>
        <fullName evidence="9">Major facilitator superfamily domain-containing protein</fullName>
    </submittedName>
</protein>
<feature type="transmembrane region" description="Helical" evidence="7">
    <location>
        <begin position="152"/>
        <end position="175"/>
    </location>
</feature>
<keyword evidence="4 7" id="KW-1133">Transmembrane helix</keyword>
<evidence type="ECO:0000256" key="3">
    <source>
        <dbReference type="ARBA" id="ARBA00022692"/>
    </source>
</evidence>